<name>A0AAP3V990_9FIRM</name>
<proteinExistence type="predicted"/>
<comment type="caution">
    <text evidence="1">The sequence shown here is derived from an EMBL/GenBank/DDBJ whole genome shotgun (WGS) entry which is preliminary data.</text>
</comment>
<dbReference type="RefSeq" id="WP_306779854.1">
    <property type="nucleotide sequence ID" value="NZ_JAAIMP010000007.1"/>
</dbReference>
<evidence type="ECO:0000313" key="2">
    <source>
        <dbReference type="Proteomes" id="UP001212823"/>
    </source>
</evidence>
<accession>A0AAP3V990</accession>
<gene>
    <name evidence="1" type="ORF">PNE45_06840</name>
</gene>
<dbReference type="EMBL" id="JAQLYE010000010">
    <property type="protein sequence ID" value="MDB8017745.1"/>
    <property type="molecule type" value="Genomic_DNA"/>
</dbReference>
<dbReference type="AlphaFoldDB" id="A0AAP3V990"/>
<organism evidence="1 2">
    <name type="scientific">Agathobacter rectalis</name>
    <dbReference type="NCBI Taxonomy" id="39491"/>
    <lineage>
        <taxon>Bacteria</taxon>
        <taxon>Bacillati</taxon>
        <taxon>Bacillota</taxon>
        <taxon>Clostridia</taxon>
        <taxon>Lachnospirales</taxon>
        <taxon>Lachnospiraceae</taxon>
        <taxon>Agathobacter</taxon>
    </lineage>
</organism>
<dbReference type="Proteomes" id="UP001212823">
    <property type="component" value="Unassembled WGS sequence"/>
</dbReference>
<sequence length="43" mass="5334">MQQFDDLENYFEILIITVIYAHSELSSWDFNKNDEQKYFKEKL</sequence>
<reference evidence="1" key="1">
    <citation type="submission" date="2023-01" db="EMBL/GenBank/DDBJ databases">
        <title>Human gut microbiome strain richness.</title>
        <authorList>
            <person name="Chen-Liaw A."/>
        </authorList>
    </citation>
    <scope>NUCLEOTIDE SEQUENCE</scope>
    <source>
        <strain evidence="1">1001283st1_D2_1001283B150209_150212</strain>
    </source>
</reference>
<protein>
    <submittedName>
        <fullName evidence="1">Uncharacterized protein</fullName>
    </submittedName>
</protein>
<evidence type="ECO:0000313" key="1">
    <source>
        <dbReference type="EMBL" id="MDB8017745.1"/>
    </source>
</evidence>